<dbReference type="InterPro" id="IPR000904">
    <property type="entry name" value="Sec7_dom"/>
</dbReference>
<feature type="compositionally biased region" description="Polar residues" evidence="1">
    <location>
        <begin position="388"/>
        <end position="403"/>
    </location>
</feature>
<name>A0A067MEU2_BOTB1</name>
<dbReference type="SMART" id="SM00222">
    <property type="entry name" value="Sec7"/>
    <property type="match status" value="1"/>
</dbReference>
<feature type="region of interest" description="Disordered" evidence="1">
    <location>
        <begin position="366"/>
        <end position="406"/>
    </location>
</feature>
<dbReference type="InterPro" id="IPR023394">
    <property type="entry name" value="Sec7_C_sf"/>
</dbReference>
<dbReference type="PANTHER" id="PTHR10663">
    <property type="entry name" value="GUANYL-NUCLEOTIDE EXCHANGE FACTOR"/>
    <property type="match status" value="1"/>
</dbReference>
<reference evidence="4" key="1">
    <citation type="journal article" date="2014" name="Proc. Natl. Acad. Sci. U.S.A.">
        <title>Extensive sampling of basidiomycete genomes demonstrates inadequacy of the white-rot/brown-rot paradigm for wood decay fungi.</title>
        <authorList>
            <person name="Riley R."/>
            <person name="Salamov A.A."/>
            <person name="Brown D.W."/>
            <person name="Nagy L.G."/>
            <person name="Floudas D."/>
            <person name="Held B.W."/>
            <person name="Levasseur A."/>
            <person name="Lombard V."/>
            <person name="Morin E."/>
            <person name="Otillar R."/>
            <person name="Lindquist E.A."/>
            <person name="Sun H."/>
            <person name="LaButti K.M."/>
            <person name="Schmutz J."/>
            <person name="Jabbour D."/>
            <person name="Luo H."/>
            <person name="Baker S.E."/>
            <person name="Pisabarro A.G."/>
            <person name="Walton J.D."/>
            <person name="Blanchette R.A."/>
            <person name="Henrissat B."/>
            <person name="Martin F."/>
            <person name="Cullen D."/>
            <person name="Hibbett D.S."/>
            <person name="Grigoriev I.V."/>
        </authorList>
    </citation>
    <scope>NUCLEOTIDE SEQUENCE [LARGE SCALE GENOMIC DNA]</scope>
    <source>
        <strain evidence="4">FD-172 SS1</strain>
    </source>
</reference>
<dbReference type="Pfam" id="PF01369">
    <property type="entry name" value="Sec7"/>
    <property type="match status" value="1"/>
</dbReference>
<dbReference type="SUPFAM" id="SSF48425">
    <property type="entry name" value="Sec7 domain"/>
    <property type="match status" value="1"/>
</dbReference>
<feature type="region of interest" description="Disordered" evidence="1">
    <location>
        <begin position="1471"/>
        <end position="1496"/>
    </location>
</feature>
<dbReference type="FunFam" id="1.10.1000.11:FF:000002">
    <property type="entry name" value="Cytohesin 1"/>
    <property type="match status" value="1"/>
</dbReference>
<feature type="domain" description="SEC7" evidence="2">
    <location>
        <begin position="537"/>
        <end position="726"/>
    </location>
</feature>
<gene>
    <name evidence="3" type="ORF">BOTBODRAFT_633172</name>
</gene>
<evidence type="ECO:0000313" key="3">
    <source>
        <dbReference type="EMBL" id="KDQ13235.1"/>
    </source>
</evidence>
<dbReference type="InterPro" id="IPR016024">
    <property type="entry name" value="ARM-type_fold"/>
</dbReference>
<protein>
    <recommendedName>
        <fullName evidence="2">SEC7 domain-containing protein</fullName>
    </recommendedName>
</protein>
<dbReference type="SUPFAM" id="SSF48371">
    <property type="entry name" value="ARM repeat"/>
    <property type="match status" value="2"/>
</dbReference>
<dbReference type="STRING" id="930990.A0A067MEU2"/>
<dbReference type="Gene3D" id="1.10.1000.11">
    <property type="entry name" value="Arf Nucleotide-binding Site Opener,domain 2"/>
    <property type="match status" value="1"/>
</dbReference>
<dbReference type="InterPro" id="IPR035999">
    <property type="entry name" value="Sec7_dom_sf"/>
</dbReference>
<dbReference type="OrthoDB" id="10258608at2759"/>
<dbReference type="InParanoid" id="A0A067MEU2"/>
<dbReference type="GO" id="GO:0005085">
    <property type="term" value="F:guanyl-nucleotide exchange factor activity"/>
    <property type="evidence" value="ECO:0007669"/>
    <property type="project" value="InterPro"/>
</dbReference>
<sequence>MASNDVFELSVSPSHLVFSEIIAVTSAMRKNSRWGAARVPSGRSISLASNTGIRAGRTPETSQAGEENVEVDLMDGFESLKRDIRGAADIKQLPLPILLAPFVALIRSQLSTGPITQVALSSIHAFFAYGLIHPDSPSSKLALRDLSNAVAHCKFEGSDSSSNEVVLLKLLSVSQDCICSANGTHLDDESVCDLVETILGISCRLRLSETVRRSAESALQTITRHVFTRLKSLDAAAAEAETATSNEEQPSAERDIKPYGLSTAKELLIVLINILDIADQQYTDSMRLIALGVLNVALEVAGTHIATFPSLSAILLDKGCKYLFQLAHSSNSTIICASLRAILALFDTMGPQLKLQGELFLSFTLDRLTPPPPPPTPKPHMSLHSKKSFSSITSTPQTGSPRTSAMPDNAFDSFMLDKLDSGEVSAPSTRPGVQPAKGETRELLLEVLGQLARRPSFMVDLWVNYDCDIKCEDVFERMIGFLTRGVYPSQYSGGLESQQYTSQFLCLEVLLAFIDHMTTRSESEEVEPNPLLPKPEDLAYSKSRKGTLLAGAARFNQKPKTGIEFLEEKGMIYTGEESRERSLATFLKNTPRLDKKLLGDYISRSENGAVLTEFMKLFDFRDKSIAEAMRELLESFRLPGESQQIARITETFAEIYFASQPAEIKSQDAVYVLSYAVIMLNTDLHNPQVRKRMTPDDFKRNLRGVNDGTDFSAEYLDGIYESIRKREIVMPEEHTGQVGFDYAWKELLHRSHTVGPLIPCNTPAFDVSMFKLVWKPVISAIAFAFTSFDDDDYIMQRAIAGLNQCAGLAGKFQLPEVFDFIVSSLSHATGLLGDVDVPMSANFPVAEKEGQSVTVSPLSVRFGTNIRGQLAAVVLFNIANGNGNAIRQGWSQIFEMFETLFLHSLLPLQMLQMEEFLGGNSAIPLQGNLPPAPPPPRSDGGLLSALSSYLMTPYATTAETVVPQPTNEDIDNTLCTIDCIGSFRLDELYGQIMSLDLQALIAAIRALAALANNRTIDRLYSQDNNADTDDEPSPSAHYDANQLPYDPTSVFLLEVMVSITIHTKEYIEDTWPIVFEHISSLLSLAARFSDLLIERAVVGLLKLCMILAEKESLRDQLYVALDQLGGLPHDVMGAVAEQLISGVAALIQRHRGFIRSQTEWGLIFGLIRGLVSHHEAGKVAFQVIVDLVGDGNTVTADNYLGLIAILDEFANVASYTIGGKRQEERRGAAQASNGPLEPPIERGVKAIEVLYNLRRDAPRLIENSRLEPTEAWAAIWLPLLGAFARQSSNTCRPVRHDAAGYLQRILLSPQLVPSSTAAPAASEADEHERVVLLFDRVIFPLLEELLKPQVFVRDPQGMPETRLRASTLLCKTFLHFEGKPGQTHDITKLWLAILDYLDRLMNSGRRDQVFEAVPESLKNVVLVMNACDILVPPWQGGEQEQPESTKALWTATHNRMERFLPGFMEHVLPAPPAPPPPVVITPPHPTPSTPAATDSK</sequence>
<dbReference type="HOGENOM" id="CLU_001204_3_1_1"/>
<dbReference type="PROSITE" id="PS50190">
    <property type="entry name" value="SEC7"/>
    <property type="match status" value="1"/>
</dbReference>
<dbReference type="GO" id="GO:0032012">
    <property type="term" value="P:regulation of ARF protein signal transduction"/>
    <property type="evidence" value="ECO:0007669"/>
    <property type="project" value="InterPro"/>
</dbReference>
<dbReference type="CDD" id="cd00171">
    <property type="entry name" value="Sec7"/>
    <property type="match status" value="1"/>
</dbReference>
<proteinExistence type="predicted"/>
<dbReference type="FunCoup" id="A0A067MEU2">
    <property type="interactions" value="595"/>
</dbReference>
<feature type="compositionally biased region" description="Pro residues" evidence="1">
    <location>
        <begin position="1471"/>
        <end position="1488"/>
    </location>
</feature>
<accession>A0A067MEU2</accession>
<evidence type="ECO:0000313" key="4">
    <source>
        <dbReference type="Proteomes" id="UP000027195"/>
    </source>
</evidence>
<dbReference type="Pfam" id="PF23325">
    <property type="entry name" value="TPR_28"/>
    <property type="match status" value="1"/>
</dbReference>
<organism evidence="3 4">
    <name type="scientific">Botryobasidium botryosum (strain FD-172 SS1)</name>
    <dbReference type="NCBI Taxonomy" id="930990"/>
    <lineage>
        <taxon>Eukaryota</taxon>
        <taxon>Fungi</taxon>
        <taxon>Dikarya</taxon>
        <taxon>Basidiomycota</taxon>
        <taxon>Agaricomycotina</taxon>
        <taxon>Agaricomycetes</taxon>
        <taxon>Cantharellales</taxon>
        <taxon>Botryobasidiaceae</taxon>
        <taxon>Botryobasidium</taxon>
    </lineage>
</organism>
<dbReference type="InterPro" id="IPR032691">
    <property type="entry name" value="Mon2/Sec7/BIG1-like_HUS"/>
</dbReference>
<dbReference type="Gene3D" id="1.10.220.20">
    <property type="match status" value="1"/>
</dbReference>
<evidence type="ECO:0000259" key="2">
    <source>
        <dbReference type="PROSITE" id="PS50190"/>
    </source>
</evidence>
<keyword evidence="4" id="KW-1185">Reference proteome</keyword>
<dbReference type="GO" id="GO:0005794">
    <property type="term" value="C:Golgi apparatus"/>
    <property type="evidence" value="ECO:0007669"/>
    <property type="project" value="UniProtKB-ARBA"/>
</dbReference>
<feature type="compositionally biased region" description="Pro residues" evidence="1">
    <location>
        <begin position="369"/>
        <end position="378"/>
    </location>
</feature>
<evidence type="ECO:0000256" key="1">
    <source>
        <dbReference type="SAM" id="MobiDB-lite"/>
    </source>
</evidence>
<dbReference type="Pfam" id="PF12783">
    <property type="entry name" value="Sec7-like_HUS"/>
    <property type="match status" value="1"/>
</dbReference>
<dbReference type="PANTHER" id="PTHR10663:SF388">
    <property type="entry name" value="GOLGI-SPECIFIC BREFELDIN A-RESISTANCE GUANINE NUCLEOTIDE EXCHANGE FACTOR 1"/>
    <property type="match status" value="1"/>
</dbReference>
<dbReference type="InterPro" id="IPR056604">
    <property type="entry name" value="GBF1-like_TPR"/>
</dbReference>
<dbReference type="EMBL" id="KL198045">
    <property type="protein sequence ID" value="KDQ13235.1"/>
    <property type="molecule type" value="Genomic_DNA"/>
</dbReference>
<dbReference type="Proteomes" id="UP000027195">
    <property type="component" value="Unassembled WGS sequence"/>
</dbReference>
<dbReference type="GO" id="GO:0016192">
    <property type="term" value="P:vesicle-mediated transport"/>
    <property type="evidence" value="ECO:0007669"/>
    <property type="project" value="UniProtKB-ARBA"/>
</dbReference>